<keyword evidence="3" id="KW-0472">Membrane</keyword>
<dbReference type="Gene3D" id="3.40.630.190">
    <property type="entry name" value="LCP protein"/>
    <property type="match status" value="1"/>
</dbReference>
<feature type="region of interest" description="Disordered" evidence="2">
    <location>
        <begin position="351"/>
        <end position="373"/>
    </location>
</feature>
<dbReference type="AlphaFoldDB" id="A0A917EUR9"/>
<evidence type="ECO:0000313" key="6">
    <source>
        <dbReference type="Proteomes" id="UP000598775"/>
    </source>
</evidence>
<comment type="caution">
    <text evidence="5">The sequence shown here is derived from an EMBL/GenBank/DDBJ whole genome shotgun (WGS) entry which is preliminary data.</text>
</comment>
<evidence type="ECO:0000256" key="1">
    <source>
        <dbReference type="ARBA" id="ARBA00006068"/>
    </source>
</evidence>
<evidence type="ECO:0000256" key="2">
    <source>
        <dbReference type="SAM" id="MobiDB-lite"/>
    </source>
</evidence>
<protein>
    <recommendedName>
        <fullName evidence="4">Cell envelope-related transcriptional attenuator domain-containing protein</fullName>
    </recommendedName>
</protein>
<dbReference type="PANTHER" id="PTHR33392:SF6">
    <property type="entry name" value="POLYISOPRENYL-TEICHOIC ACID--PEPTIDOGLYCAN TEICHOIC ACID TRANSFERASE TAGU"/>
    <property type="match status" value="1"/>
</dbReference>
<dbReference type="EMBL" id="BMGP01000002">
    <property type="protein sequence ID" value="GGF17270.1"/>
    <property type="molecule type" value="Genomic_DNA"/>
</dbReference>
<comment type="similarity">
    <text evidence="1">Belongs to the LytR/CpsA/Psr (LCP) family.</text>
</comment>
<evidence type="ECO:0000313" key="5">
    <source>
        <dbReference type="EMBL" id="GGF17270.1"/>
    </source>
</evidence>
<sequence length="433" mass="44883">MTPPAPPIKHSRQPSQSPIGTFLKILVAVVVVFAVSSTSVAAIAVYQTISKIGPGIQLADPGATGAAIPSVGAIEGGVNLLLVGTDTRTDQGDGFNDAANQDASSGAGNNDVTMLLHISADHTNATVISIPRDMIAPVPECPNPDPTKASDKSQDIDATDAAMFNTTLSRGGLPCTVLTVEALTGLKIPYAAMISFDGVIAMSNAVGGVSVCIATPVTDPYTGLDLAAGQQTLVGDQALAFVRSRHGVGDGSDLGRISNQQVFLSALMRKITSAGVLGNPLALFSLANAAVSNMKFSTTLQDPNAMVAIALALKNVSLSNLVFVQYPVVSDPDDPNRVIPDDTAAELLNTDAFPHLGGPAHERERPDGGRADLHGRQQLAGCAARTKAREFRRSTAHMGTYCARTCSAPTNLPRFRRGGLPAAGTARRPHPSR</sequence>
<organism evidence="5 6">
    <name type="scientific">Subtercola lobariae</name>
    <dbReference type="NCBI Taxonomy" id="1588641"/>
    <lineage>
        <taxon>Bacteria</taxon>
        <taxon>Bacillati</taxon>
        <taxon>Actinomycetota</taxon>
        <taxon>Actinomycetes</taxon>
        <taxon>Micrococcales</taxon>
        <taxon>Microbacteriaceae</taxon>
        <taxon>Subtercola</taxon>
    </lineage>
</organism>
<dbReference type="PANTHER" id="PTHR33392">
    <property type="entry name" value="POLYISOPRENYL-TEICHOIC ACID--PEPTIDOGLYCAN TEICHOIC ACID TRANSFERASE TAGU"/>
    <property type="match status" value="1"/>
</dbReference>
<dbReference type="InterPro" id="IPR004474">
    <property type="entry name" value="LytR_CpsA_psr"/>
</dbReference>
<keyword evidence="3" id="KW-1133">Transmembrane helix</keyword>
<dbReference type="RefSeq" id="WP_229715091.1">
    <property type="nucleotide sequence ID" value="NZ_BMGP01000002.1"/>
</dbReference>
<name>A0A917EUR9_9MICO</name>
<feature type="compositionally biased region" description="Basic and acidic residues" evidence="2">
    <location>
        <begin position="360"/>
        <end position="373"/>
    </location>
</feature>
<feature type="transmembrane region" description="Helical" evidence="3">
    <location>
        <begin position="21"/>
        <end position="46"/>
    </location>
</feature>
<dbReference type="NCBIfam" id="TIGR00350">
    <property type="entry name" value="lytR_cpsA_psr"/>
    <property type="match status" value="1"/>
</dbReference>
<gene>
    <name evidence="5" type="ORF">GCM10011399_08770</name>
</gene>
<evidence type="ECO:0000259" key="4">
    <source>
        <dbReference type="Pfam" id="PF03816"/>
    </source>
</evidence>
<dbReference type="InterPro" id="IPR050922">
    <property type="entry name" value="LytR/CpsA/Psr_CW_biosynth"/>
</dbReference>
<feature type="domain" description="Cell envelope-related transcriptional attenuator" evidence="4">
    <location>
        <begin position="109"/>
        <end position="272"/>
    </location>
</feature>
<proteinExistence type="inferred from homology"/>
<reference evidence="5 6" key="1">
    <citation type="journal article" date="2014" name="Int. J. Syst. Evol. Microbiol.">
        <title>Complete genome sequence of Corynebacterium casei LMG S-19264T (=DSM 44701T), isolated from a smear-ripened cheese.</title>
        <authorList>
            <consortium name="US DOE Joint Genome Institute (JGI-PGF)"/>
            <person name="Walter F."/>
            <person name="Albersmeier A."/>
            <person name="Kalinowski J."/>
            <person name="Ruckert C."/>
        </authorList>
    </citation>
    <scope>NUCLEOTIDE SEQUENCE [LARGE SCALE GENOMIC DNA]</scope>
    <source>
        <strain evidence="5 6">CGMCC 1.12976</strain>
    </source>
</reference>
<evidence type="ECO:0000256" key="3">
    <source>
        <dbReference type="SAM" id="Phobius"/>
    </source>
</evidence>
<dbReference type="Pfam" id="PF03816">
    <property type="entry name" value="LytR_cpsA_psr"/>
    <property type="match status" value="1"/>
</dbReference>
<keyword evidence="6" id="KW-1185">Reference proteome</keyword>
<accession>A0A917EUR9</accession>
<dbReference type="Proteomes" id="UP000598775">
    <property type="component" value="Unassembled WGS sequence"/>
</dbReference>
<keyword evidence="3" id="KW-0812">Transmembrane</keyword>